<evidence type="ECO:0008006" key="5">
    <source>
        <dbReference type="Google" id="ProtNLM"/>
    </source>
</evidence>
<keyword evidence="1" id="KW-0805">Transcription regulation</keyword>
<reference evidence="3 4" key="1">
    <citation type="submission" date="2020-04" db="EMBL/GenBank/DDBJ databases">
        <title>Genome sequencing of novel species.</title>
        <authorList>
            <person name="Heo J."/>
            <person name="Kim S.-J."/>
            <person name="Kim J.-S."/>
            <person name="Hong S.-B."/>
            <person name="Kwon S.-W."/>
        </authorList>
    </citation>
    <scope>NUCLEOTIDE SEQUENCE [LARGE SCALE GENOMIC DNA]</scope>
    <source>
        <strain evidence="3 4">MFER-1</strain>
    </source>
</reference>
<proteinExistence type="predicted"/>
<accession>A0A7Z2VG96</accession>
<name>A0A7Z2VG96_9BACL</name>
<keyword evidence="4" id="KW-1185">Reference proteome</keyword>
<protein>
    <recommendedName>
        <fullName evidence="5">HTH luxR-type domain-containing protein</fullName>
    </recommendedName>
</protein>
<dbReference type="Proteomes" id="UP000502248">
    <property type="component" value="Chromosome"/>
</dbReference>
<evidence type="ECO:0000256" key="2">
    <source>
        <dbReference type="ARBA" id="ARBA00023163"/>
    </source>
</evidence>
<evidence type="ECO:0000313" key="3">
    <source>
        <dbReference type="EMBL" id="QJD82653.1"/>
    </source>
</evidence>
<dbReference type="SUPFAM" id="SSF46894">
    <property type="entry name" value="C-terminal effector domain of the bipartite response regulators"/>
    <property type="match status" value="1"/>
</dbReference>
<dbReference type="AlphaFoldDB" id="A0A7Z2VG96"/>
<evidence type="ECO:0000256" key="1">
    <source>
        <dbReference type="ARBA" id="ARBA00023015"/>
    </source>
</evidence>
<dbReference type="KEGG" id="cheb:HH215_05250"/>
<dbReference type="RefSeq" id="WP_169278951.1">
    <property type="nucleotide sequence ID" value="NZ_CP051680.1"/>
</dbReference>
<evidence type="ECO:0000313" key="4">
    <source>
        <dbReference type="Proteomes" id="UP000502248"/>
    </source>
</evidence>
<dbReference type="EMBL" id="CP051680">
    <property type="protein sequence ID" value="QJD82653.1"/>
    <property type="molecule type" value="Genomic_DNA"/>
</dbReference>
<dbReference type="GO" id="GO:0003677">
    <property type="term" value="F:DNA binding"/>
    <property type="evidence" value="ECO:0007669"/>
    <property type="project" value="InterPro"/>
</dbReference>
<dbReference type="InterPro" id="IPR016032">
    <property type="entry name" value="Sig_transdc_resp-reg_C-effctor"/>
</dbReference>
<dbReference type="GO" id="GO:0006355">
    <property type="term" value="P:regulation of DNA-templated transcription"/>
    <property type="evidence" value="ECO:0007669"/>
    <property type="project" value="InterPro"/>
</dbReference>
<gene>
    <name evidence="3" type="ORF">HH215_05250</name>
</gene>
<organism evidence="3 4">
    <name type="scientific">Cohnella herbarum</name>
    <dbReference type="NCBI Taxonomy" id="2728023"/>
    <lineage>
        <taxon>Bacteria</taxon>
        <taxon>Bacillati</taxon>
        <taxon>Bacillota</taxon>
        <taxon>Bacilli</taxon>
        <taxon>Bacillales</taxon>
        <taxon>Paenibacillaceae</taxon>
        <taxon>Cohnella</taxon>
    </lineage>
</organism>
<sequence length="107" mass="12358">MFKNMMEWQVIEEPETAAGEIYDAFGDRYDFTGSEKEVLRLYLLFGFEDKEIAKIMQSTVQELEGRFRCMLGKTRTNSMRELQALFIRFVLQKLPANLSAEACGTKG</sequence>
<keyword evidence="2" id="KW-0804">Transcription</keyword>